<comment type="caution">
    <text evidence="1">The sequence shown here is derived from an EMBL/GenBank/DDBJ whole genome shotgun (WGS) entry which is preliminary data.</text>
</comment>
<evidence type="ECO:0000313" key="2">
    <source>
        <dbReference type="Proteomes" id="UP001283361"/>
    </source>
</evidence>
<accession>A0AAE1DXR0</accession>
<sequence>MIETKAFIEPIYSSSTHLVKAFNIQIDPLVHSKTLWSTFSSRFFARVLSYTLSAMVSVPVSVLLPPGTEDIAYLSNIQEIQMYLTGGLEYDVPFKARDQYSYDETVKKFIPEFVQKTNEGLFRKLNSVFHLWDPESEKTVFRTSVCF</sequence>
<protein>
    <submittedName>
        <fullName evidence="1">Uncharacterized protein</fullName>
    </submittedName>
</protein>
<dbReference type="AlphaFoldDB" id="A0AAE1DXR0"/>
<reference evidence="1" key="1">
    <citation type="journal article" date="2023" name="G3 (Bethesda)">
        <title>A reference genome for the long-term kleptoplast-retaining sea slug Elysia crispata morphotype clarki.</title>
        <authorList>
            <person name="Eastman K.E."/>
            <person name="Pendleton A.L."/>
            <person name="Shaikh M.A."/>
            <person name="Suttiyut T."/>
            <person name="Ogas R."/>
            <person name="Tomko P."/>
            <person name="Gavelis G."/>
            <person name="Widhalm J.R."/>
            <person name="Wisecaver J.H."/>
        </authorList>
    </citation>
    <scope>NUCLEOTIDE SEQUENCE</scope>
    <source>
        <strain evidence="1">ECLA1</strain>
    </source>
</reference>
<evidence type="ECO:0000313" key="1">
    <source>
        <dbReference type="EMBL" id="KAK3786587.1"/>
    </source>
</evidence>
<dbReference type="EMBL" id="JAWDGP010001955">
    <property type="protein sequence ID" value="KAK3786587.1"/>
    <property type="molecule type" value="Genomic_DNA"/>
</dbReference>
<name>A0AAE1DXR0_9GAST</name>
<organism evidence="1 2">
    <name type="scientific">Elysia crispata</name>
    <name type="common">lettuce slug</name>
    <dbReference type="NCBI Taxonomy" id="231223"/>
    <lineage>
        <taxon>Eukaryota</taxon>
        <taxon>Metazoa</taxon>
        <taxon>Spiralia</taxon>
        <taxon>Lophotrochozoa</taxon>
        <taxon>Mollusca</taxon>
        <taxon>Gastropoda</taxon>
        <taxon>Heterobranchia</taxon>
        <taxon>Euthyneura</taxon>
        <taxon>Panpulmonata</taxon>
        <taxon>Sacoglossa</taxon>
        <taxon>Placobranchoidea</taxon>
        <taxon>Plakobranchidae</taxon>
        <taxon>Elysia</taxon>
    </lineage>
</organism>
<dbReference type="Proteomes" id="UP001283361">
    <property type="component" value="Unassembled WGS sequence"/>
</dbReference>
<proteinExistence type="predicted"/>
<gene>
    <name evidence="1" type="ORF">RRG08_036692</name>
</gene>
<keyword evidence="2" id="KW-1185">Reference proteome</keyword>